<dbReference type="GO" id="GO:0005634">
    <property type="term" value="C:nucleus"/>
    <property type="evidence" value="ECO:0007669"/>
    <property type="project" value="TreeGrafter"/>
</dbReference>
<name>I1BTT0_RHIO9</name>
<dbReference type="PANTHER" id="PTHR28086:SF1">
    <property type="entry name" value="CU(2+) SUPPRESSING AND BLEOMYCIN SENSITIVE PROTEIN 1"/>
    <property type="match status" value="1"/>
</dbReference>
<reference evidence="1 2" key="1">
    <citation type="journal article" date="2009" name="PLoS Genet.">
        <title>Genomic analysis of the basal lineage fungus Rhizopus oryzae reveals a whole-genome duplication.</title>
        <authorList>
            <person name="Ma L.-J."/>
            <person name="Ibrahim A.S."/>
            <person name="Skory C."/>
            <person name="Grabherr M.G."/>
            <person name="Burger G."/>
            <person name="Butler M."/>
            <person name="Elias M."/>
            <person name="Idnurm A."/>
            <person name="Lang B.F."/>
            <person name="Sone T."/>
            <person name="Abe A."/>
            <person name="Calvo S.E."/>
            <person name="Corrochano L.M."/>
            <person name="Engels R."/>
            <person name="Fu J."/>
            <person name="Hansberg W."/>
            <person name="Kim J.-M."/>
            <person name="Kodira C.D."/>
            <person name="Koehrsen M.J."/>
            <person name="Liu B."/>
            <person name="Miranda-Saavedra D."/>
            <person name="O'Leary S."/>
            <person name="Ortiz-Castellanos L."/>
            <person name="Poulter R."/>
            <person name="Rodriguez-Romero J."/>
            <person name="Ruiz-Herrera J."/>
            <person name="Shen Y.-Q."/>
            <person name="Zeng Q."/>
            <person name="Galagan J."/>
            <person name="Birren B.W."/>
            <person name="Cuomo C.A."/>
            <person name="Wickes B.L."/>
        </authorList>
    </citation>
    <scope>NUCLEOTIDE SEQUENCE [LARGE SCALE GENOMIC DNA]</scope>
    <source>
        <strain evidence="2">RA 99-880 / ATCC MYA-4621 / FGSC 9543 / NRRL 43880</strain>
    </source>
</reference>
<gene>
    <name evidence="1" type="ORF">RO3G_04315</name>
</gene>
<organism evidence="1 2">
    <name type="scientific">Rhizopus delemar (strain RA 99-880 / ATCC MYA-4621 / FGSC 9543 / NRRL 43880)</name>
    <name type="common">Mucormycosis agent</name>
    <name type="synonym">Rhizopus arrhizus var. delemar</name>
    <dbReference type="NCBI Taxonomy" id="246409"/>
    <lineage>
        <taxon>Eukaryota</taxon>
        <taxon>Fungi</taxon>
        <taxon>Fungi incertae sedis</taxon>
        <taxon>Mucoromycota</taxon>
        <taxon>Mucoromycotina</taxon>
        <taxon>Mucoromycetes</taxon>
        <taxon>Mucorales</taxon>
        <taxon>Mucorineae</taxon>
        <taxon>Rhizopodaceae</taxon>
        <taxon>Rhizopus</taxon>
    </lineage>
</organism>
<dbReference type="OrthoDB" id="2011986at2759"/>
<dbReference type="Pfam" id="PF10303">
    <property type="entry name" value="DUF2408"/>
    <property type="match status" value="2"/>
</dbReference>
<dbReference type="RefSeq" id="XP_067515006.1">
    <property type="nucleotide sequence ID" value="XM_067658905.1"/>
</dbReference>
<dbReference type="GeneID" id="93611286"/>
<evidence type="ECO:0000313" key="1">
    <source>
        <dbReference type="EMBL" id="EIE79610.1"/>
    </source>
</evidence>
<keyword evidence="2" id="KW-1185">Reference proteome</keyword>
<evidence type="ECO:0000313" key="2">
    <source>
        <dbReference type="Proteomes" id="UP000009138"/>
    </source>
</evidence>
<dbReference type="OMA" id="IFWLRRD"/>
<sequence length="168" mass="19390">MQMDLDNSKHELFQPDIKGKALIEGLLDQLHEETQDLKASINSVSEPLVPIVERLKQIKCQLERLALTHKWTLRETDLYTYHLQLEEIEKLRQNGSFKEPGTENIPEGQAVVNFLLRGCYRIMAKMLSENVPVAEALMPVHNQLSTVRRCLIEVTKWGKPDSIRDLYP</sequence>
<dbReference type="Proteomes" id="UP000009138">
    <property type="component" value="Unassembled WGS sequence"/>
</dbReference>
<proteinExistence type="predicted"/>
<dbReference type="eggNOG" id="ENOG502QPV0">
    <property type="taxonomic scope" value="Eukaryota"/>
</dbReference>
<dbReference type="AlphaFoldDB" id="I1BTT0"/>
<dbReference type="PANTHER" id="PTHR28086">
    <property type="entry name" value="UPF0662 PROTEIN YPL260W"/>
    <property type="match status" value="1"/>
</dbReference>
<protein>
    <submittedName>
        <fullName evidence="1">Uncharacterized protein</fullName>
    </submittedName>
</protein>
<dbReference type="VEuPathDB" id="FungiDB:RO3G_04315"/>
<dbReference type="GO" id="GO:0005737">
    <property type="term" value="C:cytoplasm"/>
    <property type="evidence" value="ECO:0007669"/>
    <property type="project" value="TreeGrafter"/>
</dbReference>
<dbReference type="EMBL" id="CH476734">
    <property type="protein sequence ID" value="EIE79610.1"/>
    <property type="molecule type" value="Genomic_DNA"/>
</dbReference>
<dbReference type="STRING" id="246409.I1BTT0"/>
<dbReference type="InParanoid" id="I1BTT0"/>
<dbReference type="InterPro" id="IPR018810">
    <property type="entry name" value="UPF0662"/>
</dbReference>
<accession>I1BTT0</accession>